<dbReference type="GO" id="GO:0016020">
    <property type="term" value="C:membrane"/>
    <property type="evidence" value="ECO:0007669"/>
    <property type="project" value="GOC"/>
</dbReference>
<dbReference type="RefSeq" id="WP_006869452.1">
    <property type="nucleotide sequence ID" value="NZ_JH413798.1"/>
</dbReference>
<organism evidence="2 3">
    <name type="scientific">Legionella drancourtii LLAP12</name>
    <dbReference type="NCBI Taxonomy" id="658187"/>
    <lineage>
        <taxon>Bacteria</taxon>
        <taxon>Pseudomonadati</taxon>
        <taxon>Pseudomonadota</taxon>
        <taxon>Gammaproteobacteria</taxon>
        <taxon>Legionellales</taxon>
        <taxon>Legionellaceae</taxon>
        <taxon>Legionella</taxon>
    </lineage>
</organism>
<dbReference type="OrthoDB" id="5515308at2"/>
<dbReference type="Proteomes" id="UP000002770">
    <property type="component" value="Unassembled WGS sequence"/>
</dbReference>
<dbReference type="eggNOG" id="COG4539">
    <property type="taxonomic scope" value="Bacteria"/>
</dbReference>
<dbReference type="AlphaFoldDB" id="G9EJV5"/>
<keyword evidence="3" id="KW-1185">Reference proteome</keyword>
<evidence type="ECO:0000256" key="1">
    <source>
        <dbReference type="SAM" id="Phobius"/>
    </source>
</evidence>
<evidence type="ECO:0000313" key="2">
    <source>
        <dbReference type="EMBL" id="EHL32515.1"/>
    </source>
</evidence>
<accession>G9EJV5</accession>
<name>G9EJV5_9GAMM</name>
<dbReference type="GO" id="GO:0046521">
    <property type="term" value="P:sphingoid catabolic process"/>
    <property type="evidence" value="ECO:0007669"/>
    <property type="project" value="TreeGrafter"/>
</dbReference>
<gene>
    <name evidence="2" type="ORF">LDG_5471</name>
</gene>
<protein>
    <recommendedName>
        <fullName evidence="4">Transmembrane protein</fullName>
    </recommendedName>
</protein>
<keyword evidence="1" id="KW-0472">Membrane</keyword>
<reference evidence="2 3" key="1">
    <citation type="journal article" date="2011" name="BMC Genomics">
        <title>Insight into cross-talk between intra-amoebal pathogens.</title>
        <authorList>
            <person name="Gimenez G."/>
            <person name="Bertelli C."/>
            <person name="Moliner C."/>
            <person name="Robert C."/>
            <person name="Raoult D."/>
            <person name="Fournier P.E."/>
            <person name="Greub G."/>
        </authorList>
    </citation>
    <scope>NUCLEOTIDE SEQUENCE [LARGE SCALE GENOMIC DNA]</scope>
    <source>
        <strain evidence="2 3">LLAP12</strain>
    </source>
</reference>
<proteinExistence type="predicted"/>
<keyword evidence="1" id="KW-1133">Transmembrane helix</keyword>
<dbReference type="InterPro" id="IPR009305">
    <property type="entry name" value="Mpo1-like"/>
</dbReference>
<dbReference type="STRING" id="658187.LDG_5471"/>
<dbReference type="PANTHER" id="PTHR28026">
    <property type="entry name" value="DUF962 DOMAIN PROTEIN (AFU_ORTHOLOGUE AFUA_8G05310)"/>
    <property type="match status" value="1"/>
</dbReference>
<feature type="transmembrane region" description="Helical" evidence="1">
    <location>
        <begin position="73"/>
        <end position="93"/>
    </location>
</feature>
<evidence type="ECO:0008006" key="4">
    <source>
        <dbReference type="Google" id="ProtNLM"/>
    </source>
</evidence>
<feature type="transmembrane region" description="Helical" evidence="1">
    <location>
        <begin position="25"/>
        <end position="44"/>
    </location>
</feature>
<feature type="transmembrane region" description="Helical" evidence="1">
    <location>
        <begin position="99"/>
        <end position="120"/>
    </location>
</feature>
<dbReference type="Pfam" id="PF06127">
    <property type="entry name" value="Mpo1-like"/>
    <property type="match status" value="1"/>
</dbReference>
<dbReference type="PANTHER" id="PTHR28026:SF9">
    <property type="entry name" value="2-HYDROXY-PALMITIC ACID DIOXYGENASE MPO1"/>
    <property type="match status" value="1"/>
</dbReference>
<dbReference type="EMBL" id="JH413798">
    <property type="protein sequence ID" value="EHL32515.1"/>
    <property type="molecule type" value="Genomic_DNA"/>
</dbReference>
<dbReference type="InParanoid" id="G9EJV5"/>
<dbReference type="HOGENOM" id="CLU_081702_2_0_6"/>
<feature type="transmembrane region" description="Helical" evidence="1">
    <location>
        <begin position="50"/>
        <end position="68"/>
    </location>
</feature>
<sequence length="171" mass="19390">MKPFIEQAQFYATYHQNIMTRYTHMAGVPLIILSLMILLGFVQIIIPGVFASNLAWFATIALLIYYFLLNWKLALALTPIMLFLLWIAHWFSAEGPTTLGVWMFIITFVVGWALQFYGHYLEGKKPAFMDNLCQALIAPLFLVAELFFMAGYMKSLQAQIHGGAASNLDNV</sequence>
<keyword evidence="1" id="KW-0812">Transmembrane</keyword>
<feature type="transmembrane region" description="Helical" evidence="1">
    <location>
        <begin position="132"/>
        <end position="153"/>
    </location>
</feature>
<evidence type="ECO:0000313" key="3">
    <source>
        <dbReference type="Proteomes" id="UP000002770"/>
    </source>
</evidence>